<dbReference type="RefSeq" id="XP_060322952.1">
    <property type="nucleotide sequence ID" value="XM_060466369.1"/>
</dbReference>
<organism evidence="1 2">
    <name type="scientific">Armillaria tabescens</name>
    <name type="common">Ringless honey mushroom</name>
    <name type="synonym">Agaricus tabescens</name>
    <dbReference type="NCBI Taxonomy" id="1929756"/>
    <lineage>
        <taxon>Eukaryota</taxon>
        <taxon>Fungi</taxon>
        <taxon>Dikarya</taxon>
        <taxon>Basidiomycota</taxon>
        <taxon>Agaricomycotina</taxon>
        <taxon>Agaricomycetes</taxon>
        <taxon>Agaricomycetidae</taxon>
        <taxon>Agaricales</taxon>
        <taxon>Marasmiineae</taxon>
        <taxon>Physalacriaceae</taxon>
        <taxon>Desarmillaria</taxon>
    </lineage>
</organism>
<sequence>MVPTRSIIKKRRREKDGIMYLSVDESVIPTYSCWEEREARCWLSIELKNLNTAYPARSFPHSPANLHRLHLDEPAKPTLSSFKLGDAVQGPMTQTSRTFLTHTAILYHQLRREIEQDVSIDPGHVALEFHSKDTRILSCLKQSLTIAYSFRSNRKENWVDWPSPLI</sequence>
<reference evidence="1" key="1">
    <citation type="submission" date="2023-06" db="EMBL/GenBank/DDBJ databases">
        <authorList>
            <consortium name="Lawrence Berkeley National Laboratory"/>
            <person name="Ahrendt S."/>
            <person name="Sahu N."/>
            <person name="Indic B."/>
            <person name="Wong-Bajracharya J."/>
            <person name="Merenyi Z."/>
            <person name="Ke H.-M."/>
            <person name="Monk M."/>
            <person name="Kocsube S."/>
            <person name="Drula E."/>
            <person name="Lipzen A."/>
            <person name="Balint B."/>
            <person name="Henrissat B."/>
            <person name="Andreopoulos B."/>
            <person name="Martin F.M."/>
            <person name="Harder C.B."/>
            <person name="Rigling D."/>
            <person name="Ford K.L."/>
            <person name="Foster G.D."/>
            <person name="Pangilinan J."/>
            <person name="Papanicolaou A."/>
            <person name="Barry K."/>
            <person name="LaButti K."/>
            <person name="Viragh M."/>
            <person name="Koriabine M."/>
            <person name="Yan M."/>
            <person name="Riley R."/>
            <person name="Champramary S."/>
            <person name="Plett K.L."/>
            <person name="Tsai I.J."/>
            <person name="Slot J."/>
            <person name="Sipos G."/>
            <person name="Plett J."/>
            <person name="Nagy L.G."/>
            <person name="Grigoriev I.V."/>
        </authorList>
    </citation>
    <scope>NUCLEOTIDE SEQUENCE</scope>
    <source>
        <strain evidence="1">CCBAS 213</strain>
    </source>
</reference>
<dbReference type="GeneID" id="85349917"/>
<name>A0AA39JDB4_ARMTA</name>
<dbReference type="EMBL" id="JAUEPS010000097">
    <property type="protein sequence ID" value="KAK0438508.1"/>
    <property type="molecule type" value="Genomic_DNA"/>
</dbReference>
<accession>A0AA39JDB4</accession>
<dbReference type="AlphaFoldDB" id="A0AA39JDB4"/>
<gene>
    <name evidence="1" type="ORF">EV420DRAFT_1209404</name>
</gene>
<comment type="caution">
    <text evidence="1">The sequence shown here is derived from an EMBL/GenBank/DDBJ whole genome shotgun (WGS) entry which is preliminary data.</text>
</comment>
<evidence type="ECO:0000313" key="2">
    <source>
        <dbReference type="Proteomes" id="UP001175211"/>
    </source>
</evidence>
<proteinExistence type="predicted"/>
<keyword evidence="2" id="KW-1185">Reference proteome</keyword>
<protein>
    <submittedName>
        <fullName evidence="1">Uncharacterized protein</fullName>
    </submittedName>
</protein>
<dbReference type="Proteomes" id="UP001175211">
    <property type="component" value="Unassembled WGS sequence"/>
</dbReference>
<evidence type="ECO:0000313" key="1">
    <source>
        <dbReference type="EMBL" id="KAK0438508.1"/>
    </source>
</evidence>